<sequence length="108" mass="12047">MQRGSRTLLAEEKKILREINKFVGTKETSIANETMKSETQYKRYECVKLLVQKKAIEDGINESRHVLLRRVAAGGGIFGSEKGTKVQLPAANLNEIANQADDLLEVDT</sequence>
<dbReference type="GO" id="GO:0006355">
    <property type="term" value="P:regulation of DNA-templated transcription"/>
    <property type="evidence" value="ECO:0007669"/>
    <property type="project" value="InterPro"/>
</dbReference>
<dbReference type="EMBL" id="JABWDY010010566">
    <property type="protein sequence ID" value="KAF5200602.1"/>
    <property type="molecule type" value="Genomic_DNA"/>
</dbReference>
<evidence type="ECO:0000313" key="1">
    <source>
        <dbReference type="EMBL" id="KAF5200602.1"/>
    </source>
</evidence>
<dbReference type="GO" id="GO:0042644">
    <property type="term" value="C:chloroplast nucleoid"/>
    <property type="evidence" value="ECO:0007669"/>
    <property type="project" value="InterPro"/>
</dbReference>
<dbReference type="InterPro" id="IPR038961">
    <property type="entry name" value="PRDA1"/>
</dbReference>
<organism evidence="1 2">
    <name type="scientific">Thalictrum thalictroides</name>
    <name type="common">Rue-anemone</name>
    <name type="synonym">Anemone thalictroides</name>
    <dbReference type="NCBI Taxonomy" id="46969"/>
    <lineage>
        <taxon>Eukaryota</taxon>
        <taxon>Viridiplantae</taxon>
        <taxon>Streptophyta</taxon>
        <taxon>Embryophyta</taxon>
        <taxon>Tracheophyta</taxon>
        <taxon>Spermatophyta</taxon>
        <taxon>Magnoliopsida</taxon>
        <taxon>Ranunculales</taxon>
        <taxon>Ranunculaceae</taxon>
        <taxon>Thalictroideae</taxon>
        <taxon>Thalictrum</taxon>
    </lineage>
</organism>
<dbReference type="OrthoDB" id="10504108at2759"/>
<dbReference type="PANTHER" id="PTHR37262:SF1">
    <property type="entry name" value="PROTEIN PEP-RELATED DEVELOPMENT ARRESTED 1, CHLOROPLASTIC"/>
    <property type="match status" value="1"/>
</dbReference>
<dbReference type="PANTHER" id="PTHR37262">
    <property type="entry name" value="PROTEIN PEP-RELATED DEVELOPMENT ARRESTED 1, CHLOROPLASTIC"/>
    <property type="match status" value="1"/>
</dbReference>
<evidence type="ECO:0000313" key="2">
    <source>
        <dbReference type="Proteomes" id="UP000554482"/>
    </source>
</evidence>
<proteinExistence type="predicted"/>
<keyword evidence="2" id="KW-1185">Reference proteome</keyword>
<reference evidence="1 2" key="1">
    <citation type="submission" date="2020-06" db="EMBL/GenBank/DDBJ databases">
        <title>Transcriptomic and genomic resources for Thalictrum thalictroides and T. hernandezii: Facilitating candidate gene discovery in an emerging model plant lineage.</title>
        <authorList>
            <person name="Arias T."/>
            <person name="Riano-Pachon D.M."/>
            <person name="Di Stilio V.S."/>
        </authorList>
    </citation>
    <scope>NUCLEOTIDE SEQUENCE [LARGE SCALE GENOMIC DNA]</scope>
    <source>
        <strain evidence="2">cv. WT478/WT964</strain>
        <tissue evidence="1">Leaves</tissue>
    </source>
</reference>
<name>A0A7J6WWZ1_THATH</name>
<protein>
    <submittedName>
        <fullName evidence="1">Pep-related development arrested 1 protein</fullName>
    </submittedName>
</protein>
<gene>
    <name evidence="1" type="ORF">FRX31_009811</name>
</gene>
<accession>A0A7J6WWZ1</accession>
<dbReference type="Proteomes" id="UP000554482">
    <property type="component" value="Unassembled WGS sequence"/>
</dbReference>
<comment type="caution">
    <text evidence="1">The sequence shown here is derived from an EMBL/GenBank/DDBJ whole genome shotgun (WGS) entry which is preliminary data.</text>
</comment>
<dbReference type="AlphaFoldDB" id="A0A7J6WWZ1"/>